<protein>
    <submittedName>
        <fullName evidence="8">VirB10 protein</fullName>
    </submittedName>
</protein>
<evidence type="ECO:0000256" key="6">
    <source>
        <dbReference type="SAM" id="MobiDB-lite"/>
    </source>
</evidence>
<evidence type="ECO:0000256" key="1">
    <source>
        <dbReference type="ARBA" id="ARBA00004167"/>
    </source>
</evidence>
<feature type="transmembrane region" description="Helical" evidence="7">
    <location>
        <begin position="64"/>
        <end position="83"/>
    </location>
</feature>
<proteinExistence type="inferred from homology"/>
<evidence type="ECO:0000256" key="2">
    <source>
        <dbReference type="ARBA" id="ARBA00010265"/>
    </source>
</evidence>
<dbReference type="Proteomes" id="UP000254168">
    <property type="component" value="Unassembled WGS sequence"/>
</dbReference>
<dbReference type="InterPro" id="IPR005498">
    <property type="entry name" value="T4SS_VirB10/TraB/TrbI"/>
</dbReference>
<feature type="compositionally biased region" description="Polar residues" evidence="6">
    <location>
        <begin position="171"/>
        <end position="182"/>
    </location>
</feature>
<dbReference type="GO" id="GO:0016020">
    <property type="term" value="C:membrane"/>
    <property type="evidence" value="ECO:0007669"/>
    <property type="project" value="UniProtKB-SubCell"/>
</dbReference>
<feature type="compositionally biased region" description="Basic and acidic residues" evidence="6">
    <location>
        <begin position="9"/>
        <end position="30"/>
    </location>
</feature>
<comment type="subcellular location">
    <subcellularLocation>
        <location evidence="1">Membrane</location>
        <topology evidence="1">Single-pass membrane protein</topology>
    </subcellularLocation>
</comment>
<feature type="region of interest" description="Disordered" evidence="6">
    <location>
        <begin position="122"/>
        <end position="147"/>
    </location>
</feature>
<evidence type="ECO:0000256" key="3">
    <source>
        <dbReference type="ARBA" id="ARBA00022692"/>
    </source>
</evidence>
<dbReference type="CDD" id="cd16429">
    <property type="entry name" value="VirB10"/>
    <property type="match status" value="1"/>
</dbReference>
<dbReference type="Gene3D" id="2.40.128.260">
    <property type="entry name" value="Type IV secretion system, VirB10/TraB/TrbI"/>
    <property type="match status" value="1"/>
</dbReference>
<keyword evidence="5 7" id="KW-0472">Membrane</keyword>
<keyword evidence="9" id="KW-1185">Reference proteome</keyword>
<dbReference type="EMBL" id="UIHB01000005">
    <property type="protein sequence ID" value="SUZ29085.1"/>
    <property type="molecule type" value="Genomic_DNA"/>
</dbReference>
<organism evidence="8 9">
    <name type="scientific">Xanthomonas euroxanthea</name>
    <dbReference type="NCBI Taxonomy" id="2259622"/>
    <lineage>
        <taxon>Bacteria</taxon>
        <taxon>Pseudomonadati</taxon>
        <taxon>Pseudomonadota</taxon>
        <taxon>Gammaproteobacteria</taxon>
        <taxon>Lysobacterales</taxon>
        <taxon>Lysobacteraceae</taxon>
        <taxon>Xanthomonas</taxon>
    </lineage>
</organism>
<dbReference type="AlphaFoldDB" id="A0AA46C9S5"/>
<dbReference type="RefSeq" id="WP_115677512.1">
    <property type="nucleotide sequence ID" value="NZ_HG999363.1"/>
</dbReference>
<reference evidence="8 9" key="1">
    <citation type="submission" date="2018-06" db="EMBL/GenBank/DDBJ databases">
        <authorList>
            <person name="Pothier F. J."/>
        </authorList>
    </citation>
    <scope>NUCLEOTIDE SEQUENCE [LARGE SCALE GENOMIC DNA]</scope>
    <source>
        <strain evidence="8 9">CPBF 424</strain>
    </source>
</reference>
<gene>
    <name evidence="8" type="ORF">CPBF424_29180</name>
</gene>
<evidence type="ECO:0000313" key="9">
    <source>
        <dbReference type="Proteomes" id="UP000254168"/>
    </source>
</evidence>
<evidence type="ECO:0000313" key="8">
    <source>
        <dbReference type="EMBL" id="SUZ29085.1"/>
    </source>
</evidence>
<sequence length="396" mass="42245">MNSNIPNSPDERSRDNRSDEPVTNEYDERSNPYFARQQAAAEPDLDSTEPVLRSSDIKRLNRKALVFLALVAGLLLLAIFWLAKQGSDDSAPVKPRAETVVAPALPQNMTSPVETAPVPLAQQPSLPPLPPMPIDENDSMPAEAPERPRAPTLLERRILAEQSAAAGGNASGTPGMSGQTGAQPGAQEDEQVTLAKPISNPDGLLVRGTYIRCILETRIISDFGGYTSCIVTEPVYSINGHNLLLPKGSKMLGQYGAGEPTTRRLQVVWDRVTTPTGLDVTLVGPGIDTLGSAGHPGQYDAHWGNKIASALFISLLSDAFKYAAAEYGPETTTIGVGSGVITQQPFESNTAQSVQQLAQQAVEKSGRRPATLTINQGTVLNVYVAKDVDFSAVLPK</sequence>
<comment type="similarity">
    <text evidence="2">Belongs to the TrbI/VirB10 family.</text>
</comment>
<keyword evidence="4 7" id="KW-1133">Transmembrane helix</keyword>
<comment type="caution">
    <text evidence="8">The sequence shown here is derived from an EMBL/GenBank/DDBJ whole genome shotgun (WGS) entry which is preliminary data.</text>
</comment>
<dbReference type="Pfam" id="PF03743">
    <property type="entry name" value="TrbI"/>
    <property type="match status" value="1"/>
</dbReference>
<keyword evidence="3 7" id="KW-0812">Transmembrane</keyword>
<feature type="region of interest" description="Disordered" evidence="6">
    <location>
        <begin position="1"/>
        <end position="50"/>
    </location>
</feature>
<evidence type="ECO:0000256" key="5">
    <source>
        <dbReference type="ARBA" id="ARBA00023136"/>
    </source>
</evidence>
<feature type="region of interest" description="Disordered" evidence="6">
    <location>
        <begin position="164"/>
        <end position="190"/>
    </location>
</feature>
<evidence type="ECO:0000256" key="7">
    <source>
        <dbReference type="SAM" id="Phobius"/>
    </source>
</evidence>
<evidence type="ECO:0000256" key="4">
    <source>
        <dbReference type="ARBA" id="ARBA00022989"/>
    </source>
</evidence>
<accession>A0AA46C9S5</accession>
<dbReference type="InterPro" id="IPR042217">
    <property type="entry name" value="T4SS_VirB10/TrbI"/>
</dbReference>
<name>A0AA46C9S5_9XANT</name>